<keyword evidence="9" id="KW-0648">Protein biosynthesis</keyword>
<accession>B9TFK1</accession>
<gene>
    <name evidence="13" type="ORF">RCOM_1946500</name>
</gene>
<dbReference type="EC" id="6.1.1.20" evidence="13"/>
<dbReference type="PANTHER" id="PTHR10947">
    <property type="entry name" value="PHENYLALANYL-TRNA SYNTHETASE BETA CHAIN AND LEUCINE-RICH REPEAT-CONTAINING PROTEIN 47"/>
    <property type="match status" value="1"/>
</dbReference>
<reference evidence="14" key="1">
    <citation type="journal article" date="2010" name="Nat. Biotechnol.">
        <title>Draft genome sequence of the oilseed species Ricinus communis.</title>
        <authorList>
            <person name="Chan A.P."/>
            <person name="Crabtree J."/>
            <person name="Zhao Q."/>
            <person name="Lorenzi H."/>
            <person name="Orvis J."/>
            <person name="Puiu D."/>
            <person name="Melake-Berhan A."/>
            <person name="Jones K.M."/>
            <person name="Redman J."/>
            <person name="Chen G."/>
            <person name="Cahoon E.B."/>
            <person name="Gedil M."/>
            <person name="Stanke M."/>
            <person name="Haas B.J."/>
            <person name="Wortman J.R."/>
            <person name="Fraser-Liggett C.M."/>
            <person name="Ravel J."/>
            <person name="Rabinowicz P.D."/>
        </authorList>
    </citation>
    <scope>NUCLEOTIDE SEQUENCE [LARGE SCALE GENOMIC DNA]</scope>
    <source>
        <strain evidence="14">cv. Hale</strain>
    </source>
</reference>
<evidence type="ECO:0000256" key="10">
    <source>
        <dbReference type="ARBA" id="ARBA00023146"/>
    </source>
</evidence>
<evidence type="ECO:0000256" key="1">
    <source>
        <dbReference type="ARBA" id="ARBA00022490"/>
    </source>
</evidence>
<evidence type="ECO:0000256" key="7">
    <source>
        <dbReference type="ARBA" id="ARBA00022842"/>
    </source>
</evidence>
<dbReference type="InterPro" id="IPR002547">
    <property type="entry name" value="tRNA-bd_dom"/>
</dbReference>
<dbReference type="Gene3D" id="3.30.56.10">
    <property type="match status" value="1"/>
</dbReference>
<dbReference type="GO" id="GO:0005524">
    <property type="term" value="F:ATP binding"/>
    <property type="evidence" value="ECO:0007669"/>
    <property type="project" value="UniProtKB-KW"/>
</dbReference>
<evidence type="ECO:0000256" key="6">
    <source>
        <dbReference type="ARBA" id="ARBA00022840"/>
    </source>
</evidence>
<dbReference type="SUPFAM" id="SSF56037">
    <property type="entry name" value="PheT/TilS domain"/>
    <property type="match status" value="1"/>
</dbReference>
<keyword evidence="14" id="KW-1185">Reference proteome</keyword>
<keyword evidence="2 11" id="KW-0820">tRNA-binding</keyword>
<sequence>MKFSEQWLREWVDPSVDVNELSAQLTMAGLEVDAIDPAAAAFSGVVVGEILEAQHHPDADKLRVCRVSDGSETFQVVCGATNARVGIKVPFARIGAVLPNVTIKQAKLRGVESFGMLCGASELGLVDEIDGLWELPSDAPVGADVRSVFQLDDRIIEIGLTPNRADCLSIGGIAREVGVLNRVAVTAPASPAVSATLADEIAIEIEAGDYCPRYVGRVIRNVDPSRATPLWLRERLRRCGVRSIDPVVDVTNYVMLELGQPMHAFDLDTVNGGIRVRRATAGETLETLDGQALELRPDSLVIADHQGPLALAGVMGGRPSAVSANTRHILLESAFFAPELIAGRARSYGLHTESSHRFERGVDYTLQRQAIERATQLILKS</sequence>
<protein>
    <submittedName>
        <fullName evidence="13">Phenylalanyl-tRNA synthetase beta chain, putative</fullName>
        <ecNumber evidence="13">6.1.1.20</ecNumber>
    </submittedName>
</protein>
<dbReference type="PROSITE" id="PS50886">
    <property type="entry name" value="TRBD"/>
    <property type="match status" value="1"/>
</dbReference>
<dbReference type="InParanoid" id="B9TFK1"/>
<evidence type="ECO:0000256" key="4">
    <source>
        <dbReference type="ARBA" id="ARBA00022723"/>
    </source>
</evidence>
<dbReference type="InterPro" id="IPR033714">
    <property type="entry name" value="tRNA_bind_bactPheRS"/>
</dbReference>
<dbReference type="GO" id="GO:0000287">
    <property type="term" value="F:magnesium ion binding"/>
    <property type="evidence" value="ECO:0007669"/>
    <property type="project" value="InterPro"/>
</dbReference>
<evidence type="ECO:0000256" key="2">
    <source>
        <dbReference type="ARBA" id="ARBA00022555"/>
    </source>
</evidence>
<evidence type="ECO:0000256" key="5">
    <source>
        <dbReference type="ARBA" id="ARBA00022741"/>
    </source>
</evidence>
<dbReference type="Gene3D" id="2.40.50.140">
    <property type="entry name" value="Nucleic acid-binding proteins"/>
    <property type="match status" value="1"/>
</dbReference>
<name>B9TFK1_RICCO</name>
<keyword evidence="10" id="KW-0030">Aminoacyl-tRNA synthetase</keyword>
<dbReference type="NCBIfam" id="NF045760">
    <property type="entry name" value="YtpR"/>
    <property type="match status" value="1"/>
</dbReference>
<keyword evidence="6" id="KW-0067">ATP-binding</keyword>
<dbReference type="Gene3D" id="3.50.40.10">
    <property type="entry name" value="Phenylalanyl-trna Synthetase, Chain B, domain 3"/>
    <property type="match status" value="1"/>
</dbReference>
<evidence type="ECO:0000256" key="9">
    <source>
        <dbReference type="ARBA" id="ARBA00022917"/>
    </source>
</evidence>
<dbReference type="SMART" id="SM00873">
    <property type="entry name" value="B3_4"/>
    <property type="match status" value="1"/>
</dbReference>
<evidence type="ECO:0000256" key="11">
    <source>
        <dbReference type="PROSITE-ProRule" id="PRU00209"/>
    </source>
</evidence>
<evidence type="ECO:0000259" key="12">
    <source>
        <dbReference type="PROSITE" id="PS50886"/>
    </source>
</evidence>
<dbReference type="InterPro" id="IPR004532">
    <property type="entry name" value="Phe-tRNA-ligase_IIc_bsu_bact"/>
</dbReference>
<dbReference type="GO" id="GO:0004826">
    <property type="term" value="F:phenylalanine-tRNA ligase activity"/>
    <property type="evidence" value="ECO:0007669"/>
    <property type="project" value="UniProtKB-EC"/>
</dbReference>
<keyword evidence="5" id="KW-0547">Nucleotide-binding</keyword>
<dbReference type="InterPro" id="IPR020825">
    <property type="entry name" value="Phe-tRNA_synthase-like_B3/B4"/>
</dbReference>
<dbReference type="Proteomes" id="UP000008311">
    <property type="component" value="Unassembled WGS sequence"/>
</dbReference>
<proteinExistence type="predicted"/>
<dbReference type="STRING" id="3988.B9TFK1"/>
<evidence type="ECO:0000256" key="8">
    <source>
        <dbReference type="ARBA" id="ARBA00022884"/>
    </source>
</evidence>
<dbReference type="Pfam" id="PF01588">
    <property type="entry name" value="tRNA_bind"/>
    <property type="match status" value="1"/>
</dbReference>
<keyword evidence="1" id="KW-0963">Cytoplasm</keyword>
<dbReference type="AlphaFoldDB" id="B9TFK1"/>
<keyword evidence="7" id="KW-0460">Magnesium</keyword>
<keyword evidence="3 13" id="KW-0436">Ligase</keyword>
<dbReference type="PANTHER" id="PTHR10947:SF0">
    <property type="entry name" value="PHENYLALANINE--TRNA LIGASE BETA SUBUNIT"/>
    <property type="match status" value="1"/>
</dbReference>
<dbReference type="InterPro" id="IPR045060">
    <property type="entry name" value="Phe-tRNA-ligase_IIc_bsu"/>
</dbReference>
<dbReference type="GO" id="GO:0000049">
    <property type="term" value="F:tRNA binding"/>
    <property type="evidence" value="ECO:0007669"/>
    <property type="project" value="UniProtKB-UniRule"/>
</dbReference>
<dbReference type="eggNOG" id="ENOG502SBBJ">
    <property type="taxonomic scope" value="Eukaryota"/>
</dbReference>
<dbReference type="NCBIfam" id="TIGR00472">
    <property type="entry name" value="pheT_bact"/>
    <property type="match status" value="1"/>
</dbReference>
<dbReference type="SUPFAM" id="SSF50249">
    <property type="entry name" value="Nucleic acid-binding proteins"/>
    <property type="match status" value="1"/>
</dbReference>
<organism evidence="13 14">
    <name type="scientific">Ricinus communis</name>
    <name type="common">Castor bean</name>
    <dbReference type="NCBI Taxonomy" id="3988"/>
    <lineage>
        <taxon>Eukaryota</taxon>
        <taxon>Viridiplantae</taxon>
        <taxon>Streptophyta</taxon>
        <taxon>Embryophyta</taxon>
        <taxon>Tracheophyta</taxon>
        <taxon>Spermatophyta</taxon>
        <taxon>Magnoliopsida</taxon>
        <taxon>eudicotyledons</taxon>
        <taxon>Gunneridae</taxon>
        <taxon>Pentapetalae</taxon>
        <taxon>rosids</taxon>
        <taxon>fabids</taxon>
        <taxon>Malpighiales</taxon>
        <taxon>Euphorbiaceae</taxon>
        <taxon>Acalyphoideae</taxon>
        <taxon>Acalypheae</taxon>
        <taxon>Ricinus</taxon>
    </lineage>
</organism>
<dbReference type="Pfam" id="PF03483">
    <property type="entry name" value="B3_4"/>
    <property type="match status" value="1"/>
</dbReference>
<dbReference type="EMBL" id="EQ979861">
    <property type="protein sequence ID" value="EEF25362.1"/>
    <property type="molecule type" value="Genomic_DNA"/>
</dbReference>
<dbReference type="InterPro" id="IPR012340">
    <property type="entry name" value="NA-bd_OB-fold"/>
</dbReference>
<dbReference type="CDD" id="cd02796">
    <property type="entry name" value="tRNA_bind_bactPheRS"/>
    <property type="match status" value="1"/>
</dbReference>
<dbReference type="GO" id="GO:0006432">
    <property type="term" value="P:phenylalanyl-tRNA aminoacylation"/>
    <property type="evidence" value="ECO:0007669"/>
    <property type="project" value="InterPro"/>
</dbReference>
<evidence type="ECO:0000256" key="3">
    <source>
        <dbReference type="ARBA" id="ARBA00022598"/>
    </source>
</evidence>
<keyword evidence="8 11" id="KW-0694">RNA-binding</keyword>
<evidence type="ECO:0000313" key="14">
    <source>
        <dbReference type="Proteomes" id="UP000008311"/>
    </source>
</evidence>
<feature type="domain" description="TRNA-binding" evidence="12">
    <location>
        <begin position="39"/>
        <end position="146"/>
    </location>
</feature>
<dbReference type="InterPro" id="IPR005146">
    <property type="entry name" value="B3/B4_tRNA-bd"/>
</dbReference>
<evidence type="ECO:0000313" key="13">
    <source>
        <dbReference type="EMBL" id="EEF25362.1"/>
    </source>
</evidence>
<keyword evidence="4" id="KW-0479">Metal-binding</keyword>
<dbReference type="FunFam" id="2.40.50.140:FF:000045">
    <property type="entry name" value="Phenylalanine--tRNA ligase beta subunit"/>
    <property type="match status" value="1"/>
</dbReference>
<dbReference type="FunFam" id="3.50.40.10:FF:000001">
    <property type="entry name" value="Phenylalanine--tRNA ligase beta subunit"/>
    <property type="match status" value="1"/>
</dbReference>